<dbReference type="STRING" id="1166018.FAES_1802"/>
<dbReference type="HOGENOM" id="CLU_2751875_0_0_10"/>
<evidence type="ECO:0000313" key="2">
    <source>
        <dbReference type="EMBL" id="CCG99812.1"/>
    </source>
</evidence>
<reference evidence="2 3" key="1">
    <citation type="journal article" date="2012" name="J. Bacteriol.">
        <title>Genome Sequence of Fibrella aestuarina BUZ 2T, a Filamentous Marine Bacterium.</title>
        <authorList>
            <person name="Filippini M."/>
            <person name="Qi W."/>
            <person name="Blom J."/>
            <person name="Goesmann A."/>
            <person name="Smits T.H."/>
            <person name="Bagheri H.C."/>
        </authorList>
    </citation>
    <scope>NUCLEOTIDE SEQUENCE [LARGE SCALE GENOMIC DNA]</scope>
    <source>
        <strain evidence="3">BUZ 2T</strain>
    </source>
</reference>
<name>I0K6Q9_9BACT</name>
<keyword evidence="3" id="KW-1185">Reference proteome</keyword>
<dbReference type="KEGG" id="fae:FAES_1802"/>
<dbReference type="EMBL" id="HE796683">
    <property type="protein sequence ID" value="CCG99812.1"/>
    <property type="molecule type" value="Genomic_DNA"/>
</dbReference>
<evidence type="ECO:0000313" key="3">
    <source>
        <dbReference type="Proteomes" id="UP000011058"/>
    </source>
</evidence>
<proteinExistence type="predicted"/>
<feature type="transmembrane region" description="Helical" evidence="1">
    <location>
        <begin position="45"/>
        <end position="66"/>
    </location>
</feature>
<dbReference type="RefSeq" id="WP_015330911.1">
    <property type="nucleotide sequence ID" value="NC_020054.1"/>
</dbReference>
<evidence type="ECO:0000256" key="1">
    <source>
        <dbReference type="SAM" id="Phobius"/>
    </source>
</evidence>
<keyword evidence="1" id="KW-0472">Membrane</keyword>
<dbReference type="AlphaFoldDB" id="I0K6Q9"/>
<organism evidence="2 3">
    <name type="scientific">Fibrella aestuarina BUZ 2</name>
    <dbReference type="NCBI Taxonomy" id="1166018"/>
    <lineage>
        <taxon>Bacteria</taxon>
        <taxon>Pseudomonadati</taxon>
        <taxon>Bacteroidota</taxon>
        <taxon>Cytophagia</taxon>
        <taxon>Cytophagales</taxon>
        <taxon>Spirosomataceae</taxon>
        <taxon>Fibrella</taxon>
    </lineage>
</organism>
<sequence>MKNQFRARQIGPLSPEEPGDYYFNDALKLLANRQPEMVKGVPDTVWPLVGFWIGLVFALLSGIYLIELFL</sequence>
<keyword evidence="1" id="KW-1133">Transmembrane helix</keyword>
<dbReference type="Proteomes" id="UP000011058">
    <property type="component" value="Chromosome"/>
</dbReference>
<accession>I0K6Q9</accession>
<keyword evidence="1" id="KW-0812">Transmembrane</keyword>
<protein>
    <submittedName>
        <fullName evidence="2">Uncharacterized protein</fullName>
    </submittedName>
</protein>
<gene>
    <name evidence="2" type="ORF">FAES_1802</name>
</gene>